<evidence type="ECO:0000256" key="12">
    <source>
        <dbReference type="ARBA" id="ARBA00023204"/>
    </source>
</evidence>
<keyword evidence="12" id="KW-0234">DNA repair</keyword>
<evidence type="ECO:0000256" key="8">
    <source>
        <dbReference type="ARBA" id="ARBA00022763"/>
    </source>
</evidence>
<keyword evidence="13 14" id="KW-0326">Glycosidase</keyword>
<keyword evidence="7" id="KW-0479">Metal-binding</keyword>
<comment type="catalytic activity">
    <reaction evidence="1 14">
        <text>Hydrolyzes free adenine bases from 7,8-dihydro-8-oxoguanine:adenine mismatched double-stranded DNA, leaving an apurinic site.</text>
        <dbReference type="EC" id="3.2.2.31"/>
    </reaction>
</comment>
<keyword evidence="17" id="KW-1185">Reference proteome</keyword>
<keyword evidence="6" id="KW-0004">4Fe-4S</keyword>
<evidence type="ECO:0000256" key="4">
    <source>
        <dbReference type="ARBA" id="ARBA00012045"/>
    </source>
</evidence>
<name>A0A8J6QNH3_9BACT</name>
<dbReference type="PROSITE" id="PS01155">
    <property type="entry name" value="ENDONUCLEASE_III_2"/>
    <property type="match status" value="1"/>
</dbReference>
<dbReference type="InterPro" id="IPR005760">
    <property type="entry name" value="A/G_AdeGlyc_MutY"/>
</dbReference>
<dbReference type="InterPro" id="IPR003265">
    <property type="entry name" value="HhH-GPD_domain"/>
</dbReference>
<dbReference type="FunFam" id="1.10.340.30:FF:000002">
    <property type="entry name" value="Adenine DNA glycosylase"/>
    <property type="match status" value="1"/>
</dbReference>
<evidence type="ECO:0000256" key="14">
    <source>
        <dbReference type="RuleBase" id="RU365096"/>
    </source>
</evidence>
<dbReference type="NCBIfam" id="TIGR01084">
    <property type="entry name" value="mutY"/>
    <property type="match status" value="1"/>
</dbReference>
<proteinExistence type="inferred from homology"/>
<keyword evidence="8 14" id="KW-0227">DNA damage</keyword>
<dbReference type="GO" id="GO:0035485">
    <property type="term" value="F:adenine/guanine mispair binding"/>
    <property type="evidence" value="ECO:0007669"/>
    <property type="project" value="TreeGrafter"/>
</dbReference>
<evidence type="ECO:0000256" key="9">
    <source>
        <dbReference type="ARBA" id="ARBA00022801"/>
    </source>
</evidence>
<dbReference type="Gene3D" id="1.10.340.30">
    <property type="entry name" value="Hypothetical protein, domain 2"/>
    <property type="match status" value="1"/>
</dbReference>
<dbReference type="Pfam" id="PF00633">
    <property type="entry name" value="HHH"/>
    <property type="match status" value="1"/>
</dbReference>
<dbReference type="EMBL" id="JACWUN010000004">
    <property type="protein sequence ID" value="MBD1400088.1"/>
    <property type="molecule type" value="Genomic_DNA"/>
</dbReference>
<dbReference type="InterPro" id="IPR000445">
    <property type="entry name" value="HhH_motif"/>
</dbReference>
<accession>A0A8J6QNH3</accession>
<gene>
    <name evidence="16" type="primary">mutY</name>
    <name evidence="16" type="ORF">ICT70_05315</name>
</gene>
<comment type="cofactor">
    <cofactor evidence="14">
        <name>[4Fe-4S] cluster</name>
        <dbReference type="ChEBI" id="CHEBI:49883"/>
    </cofactor>
    <text evidence="14">Binds 1 [4Fe-4S] cluster.</text>
</comment>
<evidence type="ECO:0000256" key="7">
    <source>
        <dbReference type="ARBA" id="ARBA00022723"/>
    </source>
</evidence>
<comment type="caution">
    <text evidence="16">The sequence shown here is derived from an EMBL/GenBank/DDBJ whole genome shotgun (WGS) entry which is preliminary data.</text>
</comment>
<dbReference type="GO" id="GO:0046872">
    <property type="term" value="F:metal ion binding"/>
    <property type="evidence" value="ECO:0007669"/>
    <property type="project" value="UniProtKB-UniRule"/>
</dbReference>
<dbReference type="EC" id="3.2.2.31" evidence="4 14"/>
<keyword evidence="11" id="KW-0411">Iron-sulfur</keyword>
<evidence type="ECO:0000256" key="6">
    <source>
        <dbReference type="ARBA" id="ARBA00022485"/>
    </source>
</evidence>
<evidence type="ECO:0000256" key="1">
    <source>
        <dbReference type="ARBA" id="ARBA00000843"/>
    </source>
</evidence>
<evidence type="ECO:0000256" key="10">
    <source>
        <dbReference type="ARBA" id="ARBA00023004"/>
    </source>
</evidence>
<comment type="function">
    <text evidence="2">Adenine glycosylase active on G-A mispairs. MutY also corrects error-prone DNA synthesis past GO lesions which are due to the oxidatively damaged form of guanine: 7,8-dihydro-8-oxoguanine (8-oxo-dGTP).</text>
</comment>
<dbReference type="SUPFAM" id="SSF55811">
    <property type="entry name" value="Nudix"/>
    <property type="match status" value="1"/>
</dbReference>
<dbReference type="AlphaFoldDB" id="A0A8J6QNH3"/>
<dbReference type="GO" id="GO:0034039">
    <property type="term" value="F:8-oxo-7,8-dihydroguanine DNA N-glycosylase activity"/>
    <property type="evidence" value="ECO:0007669"/>
    <property type="project" value="TreeGrafter"/>
</dbReference>
<evidence type="ECO:0000313" key="17">
    <source>
        <dbReference type="Proteomes" id="UP000632828"/>
    </source>
</evidence>
<dbReference type="RefSeq" id="WP_191154354.1">
    <property type="nucleotide sequence ID" value="NZ_JACWUN010000004.1"/>
</dbReference>
<dbReference type="Gene3D" id="3.90.79.10">
    <property type="entry name" value="Nucleoside Triphosphate Pyrophosphohydrolase"/>
    <property type="match status" value="1"/>
</dbReference>
<reference evidence="16" key="1">
    <citation type="submission" date="2020-09" db="EMBL/GenBank/DDBJ databases">
        <title>Pelobacter alkaliphilus sp. nov., a novel anaerobic arsenate-reducing bacterium from terrestrial mud volcano.</title>
        <authorList>
            <person name="Khomyakova M.A."/>
            <person name="Merkel A.Y."/>
            <person name="Slobodkin A.I."/>
        </authorList>
    </citation>
    <scope>NUCLEOTIDE SEQUENCE</scope>
    <source>
        <strain evidence="16">M08fum</strain>
    </source>
</reference>
<dbReference type="PANTHER" id="PTHR42944:SF1">
    <property type="entry name" value="ADENINE DNA GLYCOSYLASE"/>
    <property type="match status" value="1"/>
</dbReference>
<dbReference type="GO" id="GO:0006284">
    <property type="term" value="P:base-excision repair"/>
    <property type="evidence" value="ECO:0007669"/>
    <property type="project" value="UniProtKB-UniRule"/>
</dbReference>
<keyword evidence="9" id="KW-0378">Hydrolase</keyword>
<dbReference type="GO" id="GO:0032357">
    <property type="term" value="F:oxidized purine DNA binding"/>
    <property type="evidence" value="ECO:0007669"/>
    <property type="project" value="TreeGrafter"/>
</dbReference>
<dbReference type="Pfam" id="PF00730">
    <property type="entry name" value="HhH-GPD"/>
    <property type="match status" value="1"/>
</dbReference>
<evidence type="ECO:0000256" key="5">
    <source>
        <dbReference type="ARBA" id="ARBA00022023"/>
    </source>
</evidence>
<evidence type="ECO:0000259" key="15">
    <source>
        <dbReference type="SMART" id="SM00478"/>
    </source>
</evidence>
<dbReference type="SMART" id="SM00478">
    <property type="entry name" value="ENDO3c"/>
    <property type="match status" value="1"/>
</dbReference>
<evidence type="ECO:0000256" key="3">
    <source>
        <dbReference type="ARBA" id="ARBA00008343"/>
    </source>
</evidence>
<dbReference type="InterPro" id="IPR023170">
    <property type="entry name" value="HhH_base_excis_C"/>
</dbReference>
<protein>
    <recommendedName>
        <fullName evidence="5 14">Adenine DNA glycosylase</fullName>
        <ecNumber evidence="4 14">3.2.2.31</ecNumber>
    </recommendedName>
</protein>
<keyword evidence="10 14" id="KW-0408">Iron</keyword>
<dbReference type="GO" id="GO:0006298">
    <property type="term" value="P:mismatch repair"/>
    <property type="evidence" value="ECO:0007669"/>
    <property type="project" value="TreeGrafter"/>
</dbReference>
<evidence type="ECO:0000256" key="2">
    <source>
        <dbReference type="ARBA" id="ARBA00002933"/>
    </source>
</evidence>
<dbReference type="PANTHER" id="PTHR42944">
    <property type="entry name" value="ADENINE DNA GLYCOSYLASE"/>
    <property type="match status" value="1"/>
</dbReference>
<sequence length="364" mass="40922">MSDLPFNPADFARTLLGWYQQQGRDLPWRNIRDPYRIWVSEIMLQQTTVATVLGRYDLFLQQFPALADLATAPVEQVIDAWAGLGYYSRARNLHATAGRIQTDYGGIFPADPDVLQQLPGIGRSTAGAIVAIAYDRPAPILDANVRRVLCRLFALQQPPRSAAAEKQLWTWAELLTPEQEVHDYTQAMMDLGAMICLPTKPQCKDCPVPSFCLAYKQGLQQDIPLKTKKSSLPIRYQAVVVLQRQGRLQVGRRPVAGFLGGLWEFPTIDLEQGTAAEVMVHRFLSQMGLTGDPVPVGISYHRYSHFKLESLVYLVDLADNLLVAETQNQWKTREELDLLALHGAHKKVFEKVRNAPHVTADHKQ</sequence>
<evidence type="ECO:0000256" key="13">
    <source>
        <dbReference type="ARBA" id="ARBA00023295"/>
    </source>
</evidence>
<dbReference type="InterPro" id="IPR011257">
    <property type="entry name" value="DNA_glycosylase"/>
</dbReference>
<dbReference type="InterPro" id="IPR015797">
    <property type="entry name" value="NUDIX_hydrolase-like_dom_sf"/>
</dbReference>
<dbReference type="InterPro" id="IPR004036">
    <property type="entry name" value="Endonuclease-III-like_CS2"/>
</dbReference>
<dbReference type="Pfam" id="PF14815">
    <property type="entry name" value="NUDIX_4"/>
    <property type="match status" value="1"/>
</dbReference>
<dbReference type="InterPro" id="IPR044298">
    <property type="entry name" value="MIG/MutY"/>
</dbReference>
<dbReference type="GO" id="GO:0051539">
    <property type="term" value="F:4 iron, 4 sulfur cluster binding"/>
    <property type="evidence" value="ECO:0007669"/>
    <property type="project" value="UniProtKB-UniRule"/>
</dbReference>
<comment type="similarity">
    <text evidence="3 14">Belongs to the Nth/MutY family.</text>
</comment>
<dbReference type="GO" id="GO:0000701">
    <property type="term" value="F:purine-specific mismatch base pair DNA N-glycosylase activity"/>
    <property type="evidence" value="ECO:0007669"/>
    <property type="project" value="UniProtKB-EC"/>
</dbReference>
<dbReference type="Gene3D" id="1.10.1670.10">
    <property type="entry name" value="Helix-hairpin-Helix base-excision DNA repair enzymes (C-terminal)"/>
    <property type="match status" value="1"/>
</dbReference>
<dbReference type="InterPro" id="IPR029119">
    <property type="entry name" value="MutY_C"/>
</dbReference>
<dbReference type="Proteomes" id="UP000632828">
    <property type="component" value="Unassembled WGS sequence"/>
</dbReference>
<organism evidence="16 17">
    <name type="scientific">Pelovirga terrestris</name>
    <dbReference type="NCBI Taxonomy" id="2771352"/>
    <lineage>
        <taxon>Bacteria</taxon>
        <taxon>Pseudomonadati</taxon>
        <taxon>Thermodesulfobacteriota</taxon>
        <taxon>Desulfuromonadia</taxon>
        <taxon>Geobacterales</taxon>
        <taxon>Geobacteraceae</taxon>
        <taxon>Pelovirga</taxon>
    </lineage>
</organism>
<dbReference type="SUPFAM" id="SSF48150">
    <property type="entry name" value="DNA-glycosylase"/>
    <property type="match status" value="1"/>
</dbReference>
<feature type="domain" description="HhH-GPD" evidence="15">
    <location>
        <begin position="43"/>
        <end position="194"/>
    </location>
</feature>
<dbReference type="CDD" id="cd03431">
    <property type="entry name" value="NUDIX_DNA_Glycosylase_C-MutY"/>
    <property type="match status" value="1"/>
</dbReference>
<evidence type="ECO:0000256" key="11">
    <source>
        <dbReference type="ARBA" id="ARBA00023014"/>
    </source>
</evidence>
<evidence type="ECO:0000313" key="16">
    <source>
        <dbReference type="EMBL" id="MBD1400088.1"/>
    </source>
</evidence>
<dbReference type="CDD" id="cd00056">
    <property type="entry name" value="ENDO3c"/>
    <property type="match status" value="1"/>
</dbReference>